<dbReference type="NCBIfam" id="TIGR00442">
    <property type="entry name" value="hisS"/>
    <property type="match status" value="1"/>
</dbReference>
<sequence length="430" mass="48629">MQGGDVRYERVKGTRDVLPREALARRELEQLVYNRFSRAGFLPILPPTFERAELYQHSTGEASDIVIKEMYRFADMGGRDLALRPEGTPSVMRAILENHLKIPIRLWYSMTMFRQDKPQKGRYREHTQIGAEIVGEAEPEADVELIKLGYDLFTEMGIKGMYLELNTIGCRECRPGYTEKLTQFLTEHQKELCEDCKVRMQRNPLRVFDCKVASCQEVLKSTPSQRAYLCQGCKEHFDAVKKGLGRFSIPFGENERMVRGLDYYSRTVIEFKSTLLGAQDTLCGGGRYDYLAEELGGPPTPATGFAFGIERALLTSRGEDIFEFSGASIPLLVLPLGDKAAAYALELIFKLRQAGISVQAEFRSGGLSRKLKRADARNAERVLIVGEDEIAKARFILRDMHTGEQKEMTFEELLSLHELKGPSLLTNGED</sequence>
<dbReference type="Proteomes" id="UP000317778">
    <property type="component" value="Unassembled WGS sequence"/>
</dbReference>
<dbReference type="GO" id="GO:0004821">
    <property type="term" value="F:histidine-tRNA ligase activity"/>
    <property type="evidence" value="ECO:0007669"/>
    <property type="project" value="UniProtKB-UniRule"/>
</dbReference>
<dbReference type="InterPro" id="IPR015807">
    <property type="entry name" value="His-tRNA-ligase"/>
</dbReference>
<feature type="binding site" evidence="9">
    <location>
        <position position="128"/>
    </location>
    <ligand>
        <name>L-histidine</name>
        <dbReference type="ChEBI" id="CHEBI:57595"/>
    </ligand>
</feature>
<dbReference type="PROSITE" id="PS50862">
    <property type="entry name" value="AA_TRNA_LIGASE_II"/>
    <property type="match status" value="1"/>
</dbReference>
<accession>A0A532USU9</accession>
<dbReference type="GO" id="GO:0005524">
    <property type="term" value="F:ATP binding"/>
    <property type="evidence" value="ECO:0007669"/>
    <property type="project" value="UniProtKB-UniRule"/>
</dbReference>
<dbReference type="InterPro" id="IPR004154">
    <property type="entry name" value="Anticodon-bd"/>
</dbReference>
<dbReference type="PANTHER" id="PTHR43707:SF1">
    <property type="entry name" value="HISTIDINE--TRNA LIGASE, MITOCHONDRIAL-RELATED"/>
    <property type="match status" value="1"/>
</dbReference>
<gene>
    <name evidence="8" type="primary">hisS</name>
    <name evidence="11" type="ORF">CEE36_10780</name>
</gene>
<dbReference type="HAMAP" id="MF_00127">
    <property type="entry name" value="His_tRNA_synth"/>
    <property type="match status" value="1"/>
</dbReference>
<keyword evidence="3 8" id="KW-0547">Nucleotide-binding</keyword>
<dbReference type="Pfam" id="PF13393">
    <property type="entry name" value="tRNA-synt_His"/>
    <property type="match status" value="1"/>
</dbReference>
<dbReference type="InterPro" id="IPR041715">
    <property type="entry name" value="HisRS-like_core"/>
</dbReference>
<dbReference type="AlphaFoldDB" id="A0A532USU9"/>
<evidence type="ECO:0000256" key="1">
    <source>
        <dbReference type="ARBA" id="ARBA00008226"/>
    </source>
</evidence>
<dbReference type="SUPFAM" id="SSF52954">
    <property type="entry name" value="Class II aaRS ABD-related"/>
    <property type="match status" value="1"/>
</dbReference>
<keyword evidence="6 8" id="KW-0030">Aminoacyl-tRNA synthetase</keyword>
<dbReference type="Gene3D" id="3.30.930.10">
    <property type="entry name" value="Bira Bifunctional Protein, Domain 2"/>
    <property type="match status" value="1"/>
</dbReference>
<evidence type="ECO:0000256" key="2">
    <source>
        <dbReference type="ARBA" id="ARBA00022598"/>
    </source>
</evidence>
<evidence type="ECO:0000256" key="9">
    <source>
        <dbReference type="PIRSR" id="PIRSR001549-1"/>
    </source>
</evidence>
<organism evidence="11 12">
    <name type="scientific">candidate division TA06 bacterium B3_TA06</name>
    <dbReference type="NCBI Taxonomy" id="2012487"/>
    <lineage>
        <taxon>Bacteria</taxon>
        <taxon>Bacteria division TA06</taxon>
    </lineage>
</organism>
<dbReference type="PIRSF" id="PIRSF001549">
    <property type="entry name" value="His-tRNA_synth"/>
    <property type="match status" value="1"/>
</dbReference>
<evidence type="ECO:0000313" key="11">
    <source>
        <dbReference type="EMBL" id="TKJ38015.1"/>
    </source>
</evidence>
<name>A0A532USU9_UNCT6</name>
<dbReference type="Gene3D" id="3.40.50.800">
    <property type="entry name" value="Anticodon-binding domain"/>
    <property type="match status" value="1"/>
</dbReference>
<keyword evidence="2 8" id="KW-0436">Ligase</keyword>
<evidence type="ECO:0000256" key="7">
    <source>
        <dbReference type="ARBA" id="ARBA00047639"/>
    </source>
</evidence>
<evidence type="ECO:0000313" key="12">
    <source>
        <dbReference type="Proteomes" id="UP000317778"/>
    </source>
</evidence>
<evidence type="ECO:0000256" key="8">
    <source>
        <dbReference type="HAMAP-Rule" id="MF_00127"/>
    </source>
</evidence>
<dbReference type="GO" id="GO:0005737">
    <property type="term" value="C:cytoplasm"/>
    <property type="evidence" value="ECO:0007669"/>
    <property type="project" value="UniProtKB-SubCell"/>
</dbReference>
<dbReference type="CDD" id="cd00773">
    <property type="entry name" value="HisRS-like_core"/>
    <property type="match status" value="1"/>
</dbReference>
<evidence type="ECO:0000256" key="4">
    <source>
        <dbReference type="ARBA" id="ARBA00022840"/>
    </source>
</evidence>
<protein>
    <recommendedName>
        <fullName evidence="8">Histidine--tRNA ligase</fullName>
        <ecNumber evidence="8">6.1.1.21</ecNumber>
    </recommendedName>
    <alternativeName>
        <fullName evidence="8">Histidyl-tRNA synthetase</fullName>
        <shortName evidence="8">HisRS</shortName>
    </alternativeName>
</protein>
<keyword evidence="4 8" id="KW-0067">ATP-binding</keyword>
<comment type="subunit">
    <text evidence="8">Homodimer.</text>
</comment>
<dbReference type="InterPro" id="IPR006195">
    <property type="entry name" value="aa-tRNA-synth_II"/>
</dbReference>
<dbReference type="Pfam" id="PF03129">
    <property type="entry name" value="HGTP_anticodon"/>
    <property type="match status" value="1"/>
</dbReference>
<comment type="caution">
    <text evidence="11">The sequence shown here is derived from an EMBL/GenBank/DDBJ whole genome shotgun (WGS) entry which is preliminary data.</text>
</comment>
<comment type="subcellular location">
    <subcellularLocation>
        <location evidence="8">Cytoplasm</location>
    </subcellularLocation>
</comment>
<proteinExistence type="inferred from homology"/>
<keyword evidence="5 8" id="KW-0648">Protein biosynthesis</keyword>
<comment type="catalytic activity">
    <reaction evidence="7 8">
        <text>tRNA(His) + L-histidine + ATP = L-histidyl-tRNA(His) + AMP + diphosphate + H(+)</text>
        <dbReference type="Rhea" id="RHEA:17313"/>
        <dbReference type="Rhea" id="RHEA-COMP:9665"/>
        <dbReference type="Rhea" id="RHEA-COMP:9689"/>
        <dbReference type="ChEBI" id="CHEBI:15378"/>
        <dbReference type="ChEBI" id="CHEBI:30616"/>
        <dbReference type="ChEBI" id="CHEBI:33019"/>
        <dbReference type="ChEBI" id="CHEBI:57595"/>
        <dbReference type="ChEBI" id="CHEBI:78442"/>
        <dbReference type="ChEBI" id="CHEBI:78527"/>
        <dbReference type="ChEBI" id="CHEBI:456215"/>
        <dbReference type="EC" id="6.1.1.21"/>
    </reaction>
</comment>
<feature type="binding site" evidence="9">
    <location>
        <begin position="86"/>
        <end position="88"/>
    </location>
    <ligand>
        <name>L-histidine</name>
        <dbReference type="ChEBI" id="CHEBI:57595"/>
    </ligand>
</feature>
<evidence type="ECO:0000256" key="6">
    <source>
        <dbReference type="ARBA" id="ARBA00023146"/>
    </source>
</evidence>
<reference evidence="11 12" key="1">
    <citation type="submission" date="2017-06" db="EMBL/GenBank/DDBJ databases">
        <title>Novel microbial phyla capable of carbon fixation and sulfur reduction in deep-sea sediments.</title>
        <authorList>
            <person name="Huang J."/>
            <person name="Baker B."/>
            <person name="Wang Y."/>
        </authorList>
    </citation>
    <scope>NUCLEOTIDE SEQUENCE [LARGE SCALE GENOMIC DNA]</scope>
    <source>
        <strain evidence="11">B3_TA06</strain>
    </source>
</reference>
<dbReference type="EMBL" id="NJBO01000028">
    <property type="protein sequence ID" value="TKJ38015.1"/>
    <property type="molecule type" value="Genomic_DNA"/>
</dbReference>
<dbReference type="InterPro" id="IPR004516">
    <property type="entry name" value="HisRS/HisZ"/>
</dbReference>
<feature type="binding site" evidence="9">
    <location>
        <position position="132"/>
    </location>
    <ligand>
        <name>L-histidine</name>
        <dbReference type="ChEBI" id="CHEBI:57595"/>
    </ligand>
</feature>
<feature type="domain" description="Aminoacyl-transfer RNA synthetases class-II family profile" evidence="10">
    <location>
        <begin position="25"/>
        <end position="335"/>
    </location>
</feature>
<evidence type="ECO:0000256" key="5">
    <source>
        <dbReference type="ARBA" id="ARBA00022917"/>
    </source>
</evidence>
<dbReference type="PANTHER" id="PTHR43707">
    <property type="entry name" value="HISTIDYL-TRNA SYNTHETASE"/>
    <property type="match status" value="1"/>
</dbReference>
<dbReference type="GO" id="GO:0006427">
    <property type="term" value="P:histidyl-tRNA aminoacylation"/>
    <property type="evidence" value="ECO:0007669"/>
    <property type="project" value="UniProtKB-UniRule"/>
</dbReference>
<dbReference type="CDD" id="cd00859">
    <property type="entry name" value="HisRS_anticodon"/>
    <property type="match status" value="1"/>
</dbReference>
<dbReference type="InterPro" id="IPR036621">
    <property type="entry name" value="Anticodon-bd_dom_sf"/>
</dbReference>
<evidence type="ECO:0000259" key="10">
    <source>
        <dbReference type="PROSITE" id="PS50862"/>
    </source>
</evidence>
<keyword evidence="8" id="KW-0963">Cytoplasm</keyword>
<feature type="binding site" evidence="9">
    <location>
        <begin position="263"/>
        <end position="264"/>
    </location>
    <ligand>
        <name>L-histidine</name>
        <dbReference type="ChEBI" id="CHEBI:57595"/>
    </ligand>
</feature>
<feature type="binding site" evidence="9">
    <location>
        <position position="114"/>
    </location>
    <ligand>
        <name>L-histidine</name>
        <dbReference type="ChEBI" id="CHEBI:57595"/>
    </ligand>
</feature>
<dbReference type="InterPro" id="IPR033656">
    <property type="entry name" value="HisRS_anticodon"/>
</dbReference>
<dbReference type="EC" id="6.1.1.21" evidence="8"/>
<dbReference type="InterPro" id="IPR045864">
    <property type="entry name" value="aa-tRNA-synth_II/BPL/LPL"/>
</dbReference>
<dbReference type="SUPFAM" id="SSF55681">
    <property type="entry name" value="Class II aaRS and biotin synthetases"/>
    <property type="match status" value="1"/>
</dbReference>
<evidence type="ECO:0000256" key="3">
    <source>
        <dbReference type="ARBA" id="ARBA00022741"/>
    </source>
</evidence>
<feature type="binding site" evidence="9">
    <location>
        <position position="259"/>
    </location>
    <ligand>
        <name>L-histidine</name>
        <dbReference type="ChEBI" id="CHEBI:57595"/>
    </ligand>
</feature>
<comment type="similarity">
    <text evidence="1 8">Belongs to the class-II aminoacyl-tRNA synthetase family.</text>
</comment>